<dbReference type="AlphaFoldDB" id="A0A660L6Z8"/>
<keyword evidence="3" id="KW-1185">Reference proteome</keyword>
<evidence type="ECO:0000313" key="3">
    <source>
        <dbReference type="Proteomes" id="UP000278962"/>
    </source>
</evidence>
<dbReference type="EMBL" id="RBIL01000002">
    <property type="protein sequence ID" value="RKQ87340.1"/>
    <property type="molecule type" value="Genomic_DNA"/>
</dbReference>
<protein>
    <submittedName>
        <fullName evidence="2">Uncharacterized protein</fullName>
    </submittedName>
</protein>
<dbReference type="Proteomes" id="UP000278962">
    <property type="component" value="Unassembled WGS sequence"/>
</dbReference>
<evidence type="ECO:0000313" key="2">
    <source>
        <dbReference type="EMBL" id="RKQ87340.1"/>
    </source>
</evidence>
<dbReference type="PROSITE" id="PS51257">
    <property type="entry name" value="PROKAR_LIPOPROTEIN"/>
    <property type="match status" value="1"/>
</dbReference>
<accession>A0A660L6Z8</accession>
<dbReference type="RefSeq" id="WP_121255802.1">
    <property type="nucleotide sequence ID" value="NZ_RBIL01000002.1"/>
</dbReference>
<reference evidence="2 3" key="1">
    <citation type="submission" date="2018-10" db="EMBL/GenBank/DDBJ databases">
        <title>Genomic Encyclopedia of Archaeal and Bacterial Type Strains, Phase II (KMG-II): from individual species to whole genera.</title>
        <authorList>
            <person name="Goeker M."/>
        </authorList>
    </citation>
    <scope>NUCLEOTIDE SEQUENCE [LARGE SCALE GENOMIC DNA]</scope>
    <source>
        <strain evidence="2 3">DSM 14954</strain>
    </source>
</reference>
<gene>
    <name evidence="2" type="ORF">C8N24_5361</name>
</gene>
<sequence length="281" mass="28730">MRSISALLAVALLAAGCGEERGATAAKPRAQPPEASTPAGDPATRVDPKTDFVAVVDVAAYREANGLSAEADISQVRKHRAPLSTALGYLRLTKSAVEVGIDHTRVVRAVFDGDAIIVATTQPFADMRRAAFAHGATDDGGLMTADSLFLGDAGPGLVVVGFDAEAVRAAQAREGGKIPAKLERVLDRAGDGPIRAATLDPKGGCVKSVSVSGGAGDQAAAVIEVRGKASAGRSRLGRPAGGQGDYAFQDPTADGSRLTVPFTQYDADLAGFLGEAVYRCS</sequence>
<proteinExistence type="predicted"/>
<evidence type="ECO:0000256" key="1">
    <source>
        <dbReference type="SAM" id="MobiDB-lite"/>
    </source>
</evidence>
<organism evidence="2 3">
    <name type="scientific">Solirubrobacter pauli</name>
    <dbReference type="NCBI Taxonomy" id="166793"/>
    <lineage>
        <taxon>Bacteria</taxon>
        <taxon>Bacillati</taxon>
        <taxon>Actinomycetota</taxon>
        <taxon>Thermoleophilia</taxon>
        <taxon>Solirubrobacterales</taxon>
        <taxon>Solirubrobacteraceae</taxon>
        <taxon>Solirubrobacter</taxon>
    </lineage>
</organism>
<comment type="caution">
    <text evidence="2">The sequence shown here is derived from an EMBL/GenBank/DDBJ whole genome shotgun (WGS) entry which is preliminary data.</text>
</comment>
<name>A0A660L6Z8_9ACTN</name>
<feature type="region of interest" description="Disordered" evidence="1">
    <location>
        <begin position="23"/>
        <end position="46"/>
    </location>
</feature>